<keyword evidence="2" id="KW-0560">Oxidoreductase</keyword>
<dbReference type="InterPro" id="IPR006094">
    <property type="entry name" value="Oxid_FAD_bind_N"/>
</dbReference>
<evidence type="ECO:0000313" key="5">
    <source>
        <dbReference type="EMBL" id="KAF2180015.1"/>
    </source>
</evidence>
<dbReference type="SUPFAM" id="SSF56176">
    <property type="entry name" value="FAD-binding/transporter-associated domain-like"/>
    <property type="match status" value="1"/>
</dbReference>
<dbReference type="InterPro" id="IPR012951">
    <property type="entry name" value="BBE"/>
</dbReference>
<dbReference type="InterPro" id="IPR050432">
    <property type="entry name" value="FAD-linked_Oxidoreductases_BP"/>
</dbReference>
<gene>
    <name evidence="5" type="ORF">K469DRAFT_741319</name>
</gene>
<evidence type="ECO:0000256" key="1">
    <source>
        <dbReference type="ARBA" id="ARBA00005466"/>
    </source>
</evidence>
<reference evidence="5" key="1">
    <citation type="journal article" date="2020" name="Stud. Mycol.">
        <title>101 Dothideomycetes genomes: a test case for predicting lifestyles and emergence of pathogens.</title>
        <authorList>
            <person name="Haridas S."/>
            <person name="Albert R."/>
            <person name="Binder M."/>
            <person name="Bloem J."/>
            <person name="Labutti K."/>
            <person name="Salamov A."/>
            <person name="Andreopoulos B."/>
            <person name="Baker S."/>
            <person name="Barry K."/>
            <person name="Bills G."/>
            <person name="Bluhm B."/>
            <person name="Cannon C."/>
            <person name="Castanera R."/>
            <person name="Culley D."/>
            <person name="Daum C."/>
            <person name="Ezra D."/>
            <person name="Gonzalez J."/>
            <person name="Henrissat B."/>
            <person name="Kuo A."/>
            <person name="Liang C."/>
            <person name="Lipzen A."/>
            <person name="Lutzoni F."/>
            <person name="Magnuson J."/>
            <person name="Mondo S."/>
            <person name="Nolan M."/>
            <person name="Ohm R."/>
            <person name="Pangilinan J."/>
            <person name="Park H.-J."/>
            <person name="Ramirez L."/>
            <person name="Alfaro M."/>
            <person name="Sun H."/>
            <person name="Tritt A."/>
            <person name="Yoshinaga Y."/>
            <person name="Zwiers L.-H."/>
            <person name="Turgeon B."/>
            <person name="Goodwin S."/>
            <person name="Spatafora J."/>
            <person name="Crous P."/>
            <person name="Grigoriev I."/>
        </authorList>
    </citation>
    <scope>NUCLEOTIDE SEQUENCE</scope>
    <source>
        <strain evidence="5">CBS 207.26</strain>
    </source>
</reference>
<sequence length="645" mass="70609">MTLFASSVLLAASLLSVPSQARTLFKYERIQLTQEYLDTLPQEDAQLFAFEDKFVAAPNKTATRCRYFPDDGKWPSDKAWTKLGKQLSSVDALIKPVPQAAVCYPGPIQDDVKCKQLTANWTNSYTHISDPTEILSPVYQGLTCQPPTIYNSGNCTLGGYPSYVINAKTVLDIQLGINFARNDGVRLVIKNTGHDFAGKSAGAGSLSLWTHNLKDITFFDKYVDDSGYTGPAIKAGAGVQAFELYKAASDHGVVVVAGEGQTVGVMGGYIQGGGHSPLSSLYGMAADNVLGFEIVTATGEFTTANSTNNQDLFWALRGGGGGTFGVVTSVTVKAYPEMPVTAASWSFDSTKIGKDRFWAGVRAYVDHFIDNVSNSTYSYFTISPNGNDVTFRMQPFFAPNKTLNTASNLLQPHWTTLTRLNIPINPKLTQYKSFYDAWQAEFPLEPQSDVQTAFGSRLFPRSNFESETGRNISFGALKDSVNAGQIIIAFNMAPALARGGNPDNAVNPAWRNSILHAITGRRWDVKSSANDILAARKSFTNGTMQKWRDVTPGSGSYLNEADRLEPNWQQSFWGNKYAKLLGIKRNYDPKDVFWAVNAVGSEGWTVESFDGLPNENGRLCMVNETISTTTSRMRAMEEPTPVMVV</sequence>
<dbReference type="Pfam" id="PF08031">
    <property type="entry name" value="BBE"/>
    <property type="match status" value="1"/>
</dbReference>
<evidence type="ECO:0000259" key="4">
    <source>
        <dbReference type="PROSITE" id="PS51387"/>
    </source>
</evidence>
<dbReference type="Gene3D" id="3.30.465.10">
    <property type="match status" value="2"/>
</dbReference>
<dbReference type="GO" id="GO:0016491">
    <property type="term" value="F:oxidoreductase activity"/>
    <property type="evidence" value="ECO:0007669"/>
    <property type="project" value="UniProtKB-KW"/>
</dbReference>
<name>A0A6A6DLM0_9PEZI</name>
<protein>
    <submittedName>
        <fullName evidence="5">FAD-binding domain-containing protein</fullName>
    </submittedName>
</protein>
<feature type="domain" description="FAD-binding PCMH-type" evidence="4">
    <location>
        <begin position="157"/>
        <end position="337"/>
    </location>
</feature>
<keyword evidence="6" id="KW-1185">Reference proteome</keyword>
<dbReference type="InterPro" id="IPR016166">
    <property type="entry name" value="FAD-bd_PCMH"/>
</dbReference>
<dbReference type="GO" id="GO:0071949">
    <property type="term" value="F:FAD binding"/>
    <property type="evidence" value="ECO:0007669"/>
    <property type="project" value="InterPro"/>
</dbReference>
<dbReference type="Pfam" id="PF01565">
    <property type="entry name" value="FAD_binding_4"/>
    <property type="match status" value="1"/>
</dbReference>
<dbReference type="PANTHER" id="PTHR13878">
    <property type="entry name" value="GULONOLACTONE OXIDASE"/>
    <property type="match status" value="1"/>
</dbReference>
<dbReference type="InterPro" id="IPR016169">
    <property type="entry name" value="FAD-bd_PCMH_sub2"/>
</dbReference>
<evidence type="ECO:0000313" key="6">
    <source>
        <dbReference type="Proteomes" id="UP000800200"/>
    </source>
</evidence>
<evidence type="ECO:0000256" key="2">
    <source>
        <dbReference type="ARBA" id="ARBA00023002"/>
    </source>
</evidence>
<dbReference type="PROSITE" id="PS51387">
    <property type="entry name" value="FAD_PCMH"/>
    <property type="match status" value="1"/>
</dbReference>
<evidence type="ECO:0000256" key="3">
    <source>
        <dbReference type="SAM" id="SignalP"/>
    </source>
</evidence>
<dbReference type="EMBL" id="ML994660">
    <property type="protein sequence ID" value="KAF2180015.1"/>
    <property type="molecule type" value="Genomic_DNA"/>
</dbReference>
<accession>A0A6A6DLM0</accession>
<dbReference type="AlphaFoldDB" id="A0A6A6DLM0"/>
<keyword evidence="3" id="KW-0732">Signal</keyword>
<feature type="chain" id="PRO_5025637937" evidence="3">
    <location>
        <begin position="22"/>
        <end position="645"/>
    </location>
</feature>
<organism evidence="5 6">
    <name type="scientific">Zopfia rhizophila CBS 207.26</name>
    <dbReference type="NCBI Taxonomy" id="1314779"/>
    <lineage>
        <taxon>Eukaryota</taxon>
        <taxon>Fungi</taxon>
        <taxon>Dikarya</taxon>
        <taxon>Ascomycota</taxon>
        <taxon>Pezizomycotina</taxon>
        <taxon>Dothideomycetes</taxon>
        <taxon>Dothideomycetes incertae sedis</taxon>
        <taxon>Zopfiaceae</taxon>
        <taxon>Zopfia</taxon>
    </lineage>
</organism>
<dbReference type="InterPro" id="IPR036318">
    <property type="entry name" value="FAD-bd_PCMH-like_sf"/>
</dbReference>
<comment type="similarity">
    <text evidence="1">Belongs to the oxygen-dependent FAD-linked oxidoreductase family.</text>
</comment>
<dbReference type="Proteomes" id="UP000800200">
    <property type="component" value="Unassembled WGS sequence"/>
</dbReference>
<proteinExistence type="inferred from homology"/>
<dbReference type="PANTHER" id="PTHR13878:SF91">
    <property type="entry name" value="FAD BINDING DOMAIN PROTEIN (AFU_ORTHOLOGUE AFUA_6G12070)-RELATED"/>
    <property type="match status" value="1"/>
</dbReference>
<feature type="signal peptide" evidence="3">
    <location>
        <begin position="1"/>
        <end position="21"/>
    </location>
</feature>
<dbReference type="OrthoDB" id="9983560at2759"/>